<dbReference type="PANTHER" id="PTHR43017">
    <property type="entry name" value="GALACTOSIDE O-ACETYLTRANSFERASE"/>
    <property type="match status" value="1"/>
</dbReference>
<dbReference type="AlphaFoldDB" id="A0A5E6S9V3"/>
<evidence type="ECO:0000256" key="8">
    <source>
        <dbReference type="RuleBase" id="RU367021"/>
    </source>
</evidence>
<gene>
    <name evidence="10" type="ORF">PS645_01985</name>
</gene>
<keyword evidence="6" id="KW-0443">Lipid metabolism</keyword>
<dbReference type="EMBL" id="CABVGX010000012">
    <property type="protein sequence ID" value="VVM75413.1"/>
    <property type="molecule type" value="Genomic_DNA"/>
</dbReference>
<keyword evidence="2" id="KW-0444">Lipid biosynthesis</keyword>
<sequence>MQKAAAGLLYNANHDMELLKQRAEVKDKLFELNSTRPSDTEARTQLIKAIVARIDDGFTIEGPFYCDYGYNIEIGKNFYANTNLVILDGAKVTIGDNVFIAPNVGLYTAGHPLDAARRNEGLEYALPIHIGHNVWIGAGVSILPGVSIGDNVVIGSGSVVTRSLPANVVAVGNPCKVLREITAADAQAFSQNEGLPKGA</sequence>
<evidence type="ECO:0000256" key="5">
    <source>
        <dbReference type="ARBA" id="ARBA00022737"/>
    </source>
</evidence>
<proteinExistence type="inferred from homology"/>
<dbReference type="Pfam" id="PF12464">
    <property type="entry name" value="Mac"/>
    <property type="match status" value="1"/>
</dbReference>
<evidence type="ECO:0000256" key="3">
    <source>
        <dbReference type="ARBA" id="ARBA00022556"/>
    </source>
</evidence>
<dbReference type="Proteomes" id="UP000325607">
    <property type="component" value="Unassembled WGS sequence"/>
</dbReference>
<dbReference type="PROSITE" id="PS00101">
    <property type="entry name" value="HEXAPEP_TRANSFERASES"/>
    <property type="match status" value="1"/>
</dbReference>
<comment type="similarity">
    <text evidence="1 8">Belongs to the transferase hexapeptide repeat family.</text>
</comment>
<dbReference type="SMART" id="SM01266">
    <property type="entry name" value="Mac"/>
    <property type="match status" value="1"/>
</dbReference>
<keyword evidence="5" id="KW-0677">Repeat</keyword>
<dbReference type="InterPro" id="IPR011004">
    <property type="entry name" value="Trimer_LpxA-like_sf"/>
</dbReference>
<evidence type="ECO:0000256" key="6">
    <source>
        <dbReference type="ARBA" id="ARBA00023098"/>
    </source>
</evidence>
<keyword evidence="7 8" id="KW-0012">Acyltransferase</keyword>
<dbReference type="GO" id="GO:0009245">
    <property type="term" value="P:lipid A biosynthetic process"/>
    <property type="evidence" value="ECO:0007669"/>
    <property type="project" value="UniProtKB-KW"/>
</dbReference>
<protein>
    <recommendedName>
        <fullName evidence="8">Acetyltransferase</fullName>
        <ecNumber evidence="8">2.3.1.-</ecNumber>
    </recommendedName>
</protein>
<dbReference type="CDD" id="cd03357">
    <property type="entry name" value="LbH_MAT_GAT"/>
    <property type="match status" value="1"/>
</dbReference>
<dbReference type="InterPro" id="IPR018357">
    <property type="entry name" value="Hexapep_transf_CS"/>
</dbReference>
<name>A0A5E6S9V3_PSEFL</name>
<evidence type="ECO:0000313" key="10">
    <source>
        <dbReference type="EMBL" id="VVM75413.1"/>
    </source>
</evidence>
<evidence type="ECO:0000256" key="7">
    <source>
        <dbReference type="ARBA" id="ARBA00023315"/>
    </source>
</evidence>
<evidence type="ECO:0000256" key="4">
    <source>
        <dbReference type="ARBA" id="ARBA00022679"/>
    </source>
</evidence>
<dbReference type="SUPFAM" id="SSF51161">
    <property type="entry name" value="Trimeric LpxA-like enzymes"/>
    <property type="match status" value="1"/>
</dbReference>
<dbReference type="Pfam" id="PF00132">
    <property type="entry name" value="Hexapep"/>
    <property type="match status" value="1"/>
</dbReference>
<organism evidence="10 11">
    <name type="scientific">Pseudomonas fluorescens</name>
    <dbReference type="NCBI Taxonomy" id="294"/>
    <lineage>
        <taxon>Bacteria</taxon>
        <taxon>Pseudomonadati</taxon>
        <taxon>Pseudomonadota</taxon>
        <taxon>Gammaproteobacteria</taxon>
        <taxon>Pseudomonadales</taxon>
        <taxon>Pseudomonadaceae</taxon>
        <taxon>Pseudomonas</taxon>
    </lineage>
</organism>
<keyword evidence="4 8" id="KW-0808">Transferase</keyword>
<reference evidence="10 11" key="1">
    <citation type="submission" date="2019-09" db="EMBL/GenBank/DDBJ databases">
        <authorList>
            <person name="Chandra G."/>
            <person name="Truman W A."/>
        </authorList>
    </citation>
    <scope>NUCLEOTIDE SEQUENCE [LARGE SCALE GENOMIC DNA]</scope>
    <source>
        <strain evidence="10">PS645</strain>
    </source>
</reference>
<dbReference type="GO" id="GO:0008870">
    <property type="term" value="F:galactoside O-acetyltransferase activity"/>
    <property type="evidence" value="ECO:0007669"/>
    <property type="project" value="TreeGrafter"/>
</dbReference>
<dbReference type="InterPro" id="IPR024688">
    <property type="entry name" value="Mac_dom"/>
</dbReference>
<dbReference type="Gene3D" id="2.160.10.10">
    <property type="entry name" value="Hexapeptide repeat proteins"/>
    <property type="match status" value="1"/>
</dbReference>
<evidence type="ECO:0000256" key="2">
    <source>
        <dbReference type="ARBA" id="ARBA00022516"/>
    </source>
</evidence>
<evidence type="ECO:0000259" key="9">
    <source>
        <dbReference type="SMART" id="SM01266"/>
    </source>
</evidence>
<feature type="domain" description="Maltose/galactoside acetyltransferase" evidence="9">
    <location>
        <begin position="1"/>
        <end position="56"/>
    </location>
</feature>
<dbReference type="EC" id="2.3.1.-" evidence="8"/>
<dbReference type="GO" id="GO:0016020">
    <property type="term" value="C:membrane"/>
    <property type="evidence" value="ECO:0007669"/>
    <property type="project" value="GOC"/>
</dbReference>
<accession>A0A5E6S9V3</accession>
<dbReference type="InterPro" id="IPR001451">
    <property type="entry name" value="Hexapep"/>
</dbReference>
<keyword evidence="3" id="KW-0441">Lipid A biosynthesis</keyword>
<dbReference type="FunFam" id="2.160.10.10:FF:000008">
    <property type="entry name" value="Maltose O-acetyltransferase"/>
    <property type="match status" value="1"/>
</dbReference>
<evidence type="ECO:0000313" key="11">
    <source>
        <dbReference type="Proteomes" id="UP000325607"/>
    </source>
</evidence>
<evidence type="ECO:0000256" key="1">
    <source>
        <dbReference type="ARBA" id="ARBA00007274"/>
    </source>
</evidence>
<dbReference type="PANTHER" id="PTHR43017:SF1">
    <property type="entry name" value="ACETYLTRANSFERASE YJL218W-RELATED"/>
    <property type="match status" value="1"/>
</dbReference>
<dbReference type="InterPro" id="IPR039369">
    <property type="entry name" value="LacA-like"/>
</dbReference>